<dbReference type="InterPro" id="IPR036291">
    <property type="entry name" value="NAD(P)-bd_dom_sf"/>
</dbReference>
<reference evidence="2 3" key="1">
    <citation type="journal article" date="2003" name="Int. J. Syst. Evol. Microbiol.">
        <title>Halobacillus salinus sp. nov., isolated from a salt lake on the coast of the East Sea in Korea.</title>
        <authorList>
            <person name="Yoon J.H."/>
            <person name="Kang K.H."/>
            <person name="Park Y.H."/>
        </authorList>
    </citation>
    <scope>NUCLEOTIDE SEQUENCE [LARGE SCALE GENOMIC DNA]</scope>
    <source>
        <strain evidence="2 3">HSL-3</strain>
    </source>
</reference>
<dbReference type="Pfam" id="PF13460">
    <property type="entry name" value="NAD_binding_10"/>
    <property type="match status" value="1"/>
</dbReference>
<dbReference type="CDD" id="cd05244">
    <property type="entry name" value="BVR-B_like_SDR_a"/>
    <property type="match status" value="1"/>
</dbReference>
<keyword evidence="3" id="KW-1185">Reference proteome</keyword>
<evidence type="ECO:0000259" key="1">
    <source>
        <dbReference type="Pfam" id="PF13460"/>
    </source>
</evidence>
<evidence type="ECO:0000313" key="2">
    <source>
        <dbReference type="EMBL" id="TGB01294.1"/>
    </source>
</evidence>
<dbReference type="AlphaFoldDB" id="A0A4Z0GXK5"/>
<dbReference type="PANTHER" id="PTHR43355:SF2">
    <property type="entry name" value="FLAVIN REDUCTASE (NADPH)"/>
    <property type="match status" value="1"/>
</dbReference>
<dbReference type="InterPro" id="IPR016040">
    <property type="entry name" value="NAD(P)-bd_dom"/>
</dbReference>
<gene>
    <name evidence="2" type="ORF">E4663_17645</name>
</gene>
<dbReference type="RefSeq" id="WP_135328598.1">
    <property type="nucleotide sequence ID" value="NZ_SRJC01000007.1"/>
</dbReference>
<accession>A0A4Z0GXK5</accession>
<dbReference type="EMBL" id="SRJC01000007">
    <property type="protein sequence ID" value="TGB01294.1"/>
    <property type="molecule type" value="Genomic_DNA"/>
</dbReference>
<proteinExistence type="predicted"/>
<organism evidence="2 3">
    <name type="scientific">Halobacillus salinus</name>
    <dbReference type="NCBI Taxonomy" id="192814"/>
    <lineage>
        <taxon>Bacteria</taxon>
        <taxon>Bacillati</taxon>
        <taxon>Bacillota</taxon>
        <taxon>Bacilli</taxon>
        <taxon>Bacillales</taxon>
        <taxon>Bacillaceae</taxon>
        <taxon>Halobacillus</taxon>
    </lineage>
</organism>
<dbReference type="GO" id="GO:0016646">
    <property type="term" value="F:oxidoreductase activity, acting on the CH-NH group of donors, NAD or NADP as acceptor"/>
    <property type="evidence" value="ECO:0007669"/>
    <property type="project" value="TreeGrafter"/>
</dbReference>
<dbReference type="STRING" id="192814.GCA_900166575_02560"/>
<dbReference type="InterPro" id="IPR051606">
    <property type="entry name" value="Polyketide_Oxido-like"/>
</dbReference>
<evidence type="ECO:0000313" key="3">
    <source>
        <dbReference type="Proteomes" id="UP000297982"/>
    </source>
</evidence>
<dbReference type="Gene3D" id="3.40.50.720">
    <property type="entry name" value="NAD(P)-binding Rossmann-like Domain"/>
    <property type="match status" value="1"/>
</dbReference>
<dbReference type="PANTHER" id="PTHR43355">
    <property type="entry name" value="FLAVIN REDUCTASE (NADPH)"/>
    <property type="match status" value="1"/>
</dbReference>
<protein>
    <submittedName>
        <fullName evidence="2">SDR family oxidoreductase</fullName>
    </submittedName>
</protein>
<name>A0A4Z0GXK5_9BACI</name>
<feature type="domain" description="NAD(P)-binding" evidence="1">
    <location>
        <begin position="7"/>
        <end position="192"/>
    </location>
</feature>
<dbReference type="Proteomes" id="UP000297982">
    <property type="component" value="Unassembled WGS sequence"/>
</dbReference>
<sequence>MKIIVFGATGQTGSEFVSQALESGHEVTAFVRTPSKLALQHEHLHIVQGDALKEEDVAATLEGQEAVASCLGSESLKETTALSTMTGNIVRGMQKHGLSRIVYVASAGIHREIPGVIGWMSQRILKNVLEDHRNAVNAMIAADLDFTVARPMQLKNGERTGEYRTEEIGVPKKGREIHRSDVAHFLLEALEKDQWVKQTIGLAY</sequence>
<comment type="caution">
    <text evidence="2">The sequence shown here is derived from an EMBL/GenBank/DDBJ whole genome shotgun (WGS) entry which is preliminary data.</text>
</comment>
<dbReference type="SUPFAM" id="SSF51735">
    <property type="entry name" value="NAD(P)-binding Rossmann-fold domains"/>
    <property type="match status" value="1"/>
</dbReference>